<dbReference type="AlphaFoldDB" id="A0AAE0MMU1"/>
<dbReference type="InterPro" id="IPR027417">
    <property type="entry name" value="P-loop_NTPase"/>
</dbReference>
<dbReference type="InterPro" id="IPR050742">
    <property type="entry name" value="Helicase_Restrict-Modif_Enz"/>
</dbReference>
<evidence type="ECO:0000259" key="3">
    <source>
        <dbReference type="PROSITE" id="PS51194"/>
    </source>
</evidence>
<dbReference type="RefSeq" id="XP_062677748.1">
    <property type="nucleotide sequence ID" value="XM_062829914.1"/>
</dbReference>
<dbReference type="GO" id="GO:0016787">
    <property type="term" value="F:hydrolase activity"/>
    <property type="evidence" value="ECO:0007669"/>
    <property type="project" value="UniProtKB-KW"/>
</dbReference>
<sequence>MSVAMRRLIRATRTLSLTTPHNSLSRGTSIIHLTPSNCHPRTRFFTSSARLTNALSQQIQLRDYQEECIQSVLAAINQGHKRLGVSLATGAGKTVIFTHLIDRIEPRSEKATQTLIIAHRRELVEQAARHCANTYPHKTVEVEMGNVKASGIADITIASLQSIISGDRLLKFDPSRFKLVLVDEAHHIVAPGYLRTLEHFGLRQKQEDSPHLVGVSATFSRADGLRLGAAIDEIVYHKDYVDMIGDKWLSDVMFTTVDSSVDLRDVKKGAGGDFDIAQLSRAVNSEEANDIAVRTWYAKAGNRKSTLVFCVDLAHVADMTAIFRRYGYDARFVTGDTPAKERAEILDAFKRFEFPVLVNCGVFTEGTDIPNIDCILMARPTRSRNLLIQMIGRGMRLYPGKENCHIIDMVSSLATGIVTTPTLFGLDPDLLVEGASVEDMKEKGERRAEEEARKEIVYHSAGSTNPAPQGEWAVTFTEYESVFDLIADSSGERHIRSISQYSWVMIGQDKYVISGPDSSHVKLDRVAPEEEEQGAPRWVAYEVRTLPVSVTSKSPYATPREILKAETFADAVHGADSFLASPAGQGKFPRNFIHRGMKWRDDPATEGQIKFINRTIRRGQEPVEPKDVTRGAASDMITKFRHGARGRFADLSAVNKRKKKQILLLEKDKRLRESVSVGSVAAMAL</sequence>
<evidence type="ECO:0000313" key="4">
    <source>
        <dbReference type="EMBL" id="KAK3338297.1"/>
    </source>
</evidence>
<dbReference type="GO" id="GO:0061749">
    <property type="term" value="F:forked DNA-dependent helicase activity"/>
    <property type="evidence" value="ECO:0007669"/>
    <property type="project" value="TreeGrafter"/>
</dbReference>
<protein>
    <submittedName>
        <fullName evidence="4">P-loop containing nucleoside triphosphate hydrolase protein</fullName>
    </submittedName>
</protein>
<dbReference type="EMBL" id="JAUEPP010000008">
    <property type="protein sequence ID" value="KAK3338297.1"/>
    <property type="molecule type" value="Genomic_DNA"/>
</dbReference>
<dbReference type="GO" id="GO:0036121">
    <property type="term" value="F:double-stranded DNA helicase activity"/>
    <property type="evidence" value="ECO:0007669"/>
    <property type="project" value="TreeGrafter"/>
</dbReference>
<evidence type="ECO:0000313" key="5">
    <source>
        <dbReference type="Proteomes" id="UP001278500"/>
    </source>
</evidence>
<keyword evidence="1" id="KW-0547">Nucleotide-binding</keyword>
<dbReference type="InterPro" id="IPR006935">
    <property type="entry name" value="Helicase/UvrB_N"/>
</dbReference>
<dbReference type="GO" id="GO:0032042">
    <property type="term" value="P:mitochondrial DNA metabolic process"/>
    <property type="evidence" value="ECO:0007669"/>
    <property type="project" value="TreeGrafter"/>
</dbReference>
<dbReference type="SMART" id="SM00490">
    <property type="entry name" value="HELICc"/>
    <property type="match status" value="1"/>
</dbReference>
<feature type="domain" description="Helicase C-terminal" evidence="3">
    <location>
        <begin position="292"/>
        <end position="443"/>
    </location>
</feature>
<proteinExistence type="predicted"/>
<accession>A0AAE0MMU1</accession>
<dbReference type="CDD" id="cd18799">
    <property type="entry name" value="SF2_C_EcoAI-like"/>
    <property type="match status" value="1"/>
</dbReference>
<dbReference type="SMART" id="SM00487">
    <property type="entry name" value="DEXDc"/>
    <property type="match status" value="1"/>
</dbReference>
<reference evidence="4" key="2">
    <citation type="submission" date="2023-06" db="EMBL/GenBank/DDBJ databases">
        <authorList>
            <consortium name="Lawrence Berkeley National Laboratory"/>
            <person name="Haridas S."/>
            <person name="Hensen N."/>
            <person name="Bonometti L."/>
            <person name="Westerberg I."/>
            <person name="Brannstrom I.O."/>
            <person name="Guillou S."/>
            <person name="Cros-Aarteil S."/>
            <person name="Calhoun S."/>
            <person name="Kuo A."/>
            <person name="Mondo S."/>
            <person name="Pangilinan J."/>
            <person name="Riley R."/>
            <person name="Labutti K."/>
            <person name="Andreopoulos B."/>
            <person name="Lipzen A."/>
            <person name="Chen C."/>
            <person name="Yanf M."/>
            <person name="Daum C."/>
            <person name="Ng V."/>
            <person name="Clum A."/>
            <person name="Steindorff A."/>
            <person name="Ohm R."/>
            <person name="Martin F."/>
            <person name="Silar P."/>
            <person name="Natvig D."/>
            <person name="Lalanne C."/>
            <person name="Gautier V."/>
            <person name="Ament-Velasquez S.L."/>
            <person name="Kruys A."/>
            <person name="Hutchinson M.I."/>
            <person name="Powell A.J."/>
            <person name="Barry K."/>
            <person name="Miller A.N."/>
            <person name="Grigoriev I.V."/>
            <person name="Debuchy R."/>
            <person name="Gladieux P."/>
            <person name="Thoren M.H."/>
            <person name="Johannesson H."/>
        </authorList>
    </citation>
    <scope>NUCLEOTIDE SEQUENCE</scope>
    <source>
        <strain evidence="4">CBS 560.94</strain>
    </source>
</reference>
<dbReference type="InterPro" id="IPR001650">
    <property type="entry name" value="Helicase_C-like"/>
</dbReference>
<reference evidence="4" key="1">
    <citation type="journal article" date="2023" name="Mol. Phylogenet. Evol.">
        <title>Genome-scale phylogeny and comparative genomics of the fungal order Sordariales.</title>
        <authorList>
            <person name="Hensen N."/>
            <person name="Bonometti L."/>
            <person name="Westerberg I."/>
            <person name="Brannstrom I.O."/>
            <person name="Guillou S."/>
            <person name="Cros-Aarteil S."/>
            <person name="Calhoun S."/>
            <person name="Haridas S."/>
            <person name="Kuo A."/>
            <person name="Mondo S."/>
            <person name="Pangilinan J."/>
            <person name="Riley R."/>
            <person name="LaButti K."/>
            <person name="Andreopoulos B."/>
            <person name="Lipzen A."/>
            <person name="Chen C."/>
            <person name="Yan M."/>
            <person name="Daum C."/>
            <person name="Ng V."/>
            <person name="Clum A."/>
            <person name="Steindorff A."/>
            <person name="Ohm R.A."/>
            <person name="Martin F."/>
            <person name="Silar P."/>
            <person name="Natvig D.O."/>
            <person name="Lalanne C."/>
            <person name="Gautier V."/>
            <person name="Ament-Velasquez S.L."/>
            <person name="Kruys A."/>
            <person name="Hutchinson M.I."/>
            <person name="Powell A.J."/>
            <person name="Barry K."/>
            <person name="Miller A.N."/>
            <person name="Grigoriev I.V."/>
            <person name="Debuchy R."/>
            <person name="Gladieux P."/>
            <person name="Hiltunen Thoren M."/>
            <person name="Johannesson H."/>
        </authorList>
    </citation>
    <scope>NUCLEOTIDE SEQUENCE</scope>
    <source>
        <strain evidence="4">CBS 560.94</strain>
    </source>
</reference>
<dbReference type="GO" id="GO:0005759">
    <property type="term" value="C:mitochondrial matrix"/>
    <property type="evidence" value="ECO:0007669"/>
    <property type="project" value="TreeGrafter"/>
</dbReference>
<evidence type="ECO:0000259" key="2">
    <source>
        <dbReference type="PROSITE" id="PS51192"/>
    </source>
</evidence>
<keyword evidence="1" id="KW-0347">Helicase</keyword>
<feature type="domain" description="Helicase ATP-binding" evidence="2">
    <location>
        <begin position="74"/>
        <end position="237"/>
    </location>
</feature>
<comment type="caution">
    <text evidence="4">The sequence shown here is derived from an EMBL/GenBank/DDBJ whole genome shotgun (WGS) entry which is preliminary data.</text>
</comment>
<dbReference type="GO" id="GO:0005524">
    <property type="term" value="F:ATP binding"/>
    <property type="evidence" value="ECO:0007669"/>
    <property type="project" value="InterPro"/>
</dbReference>
<dbReference type="PANTHER" id="PTHR47396:SF1">
    <property type="entry name" value="ATP-DEPENDENT HELICASE IRC3-RELATED"/>
    <property type="match status" value="1"/>
</dbReference>
<evidence type="ECO:0000256" key="1">
    <source>
        <dbReference type="ARBA" id="ARBA00022806"/>
    </source>
</evidence>
<dbReference type="PANTHER" id="PTHR47396">
    <property type="entry name" value="TYPE I RESTRICTION ENZYME ECOKI R PROTEIN"/>
    <property type="match status" value="1"/>
</dbReference>
<name>A0AAE0MMU1_9PEZI</name>
<dbReference type="Pfam" id="PF04851">
    <property type="entry name" value="ResIII"/>
    <property type="match status" value="1"/>
</dbReference>
<dbReference type="GeneID" id="87867068"/>
<dbReference type="SUPFAM" id="SSF52540">
    <property type="entry name" value="P-loop containing nucleoside triphosphate hydrolases"/>
    <property type="match status" value="1"/>
</dbReference>
<dbReference type="GO" id="GO:0000403">
    <property type="term" value="F:Y-form DNA binding"/>
    <property type="evidence" value="ECO:0007669"/>
    <property type="project" value="TreeGrafter"/>
</dbReference>
<dbReference type="CDD" id="cd18032">
    <property type="entry name" value="DEXHc_RE_I_III_res"/>
    <property type="match status" value="1"/>
</dbReference>
<dbReference type="Proteomes" id="UP001278500">
    <property type="component" value="Unassembled WGS sequence"/>
</dbReference>
<dbReference type="Gene3D" id="3.40.50.300">
    <property type="entry name" value="P-loop containing nucleotide triphosphate hydrolases"/>
    <property type="match status" value="2"/>
</dbReference>
<dbReference type="PROSITE" id="PS51192">
    <property type="entry name" value="HELICASE_ATP_BIND_1"/>
    <property type="match status" value="1"/>
</dbReference>
<dbReference type="InterPro" id="IPR014001">
    <property type="entry name" value="Helicase_ATP-bd"/>
</dbReference>
<keyword evidence="4" id="KW-0378">Hydrolase</keyword>
<dbReference type="GO" id="GO:0070125">
    <property type="term" value="P:mitochondrial translational elongation"/>
    <property type="evidence" value="ECO:0007669"/>
    <property type="project" value="TreeGrafter"/>
</dbReference>
<organism evidence="4 5">
    <name type="scientific">Neurospora tetraspora</name>
    <dbReference type="NCBI Taxonomy" id="94610"/>
    <lineage>
        <taxon>Eukaryota</taxon>
        <taxon>Fungi</taxon>
        <taxon>Dikarya</taxon>
        <taxon>Ascomycota</taxon>
        <taxon>Pezizomycotina</taxon>
        <taxon>Sordariomycetes</taxon>
        <taxon>Sordariomycetidae</taxon>
        <taxon>Sordariales</taxon>
        <taxon>Sordariaceae</taxon>
        <taxon>Neurospora</taxon>
    </lineage>
</organism>
<dbReference type="PROSITE" id="PS51194">
    <property type="entry name" value="HELICASE_CTER"/>
    <property type="match status" value="1"/>
</dbReference>
<keyword evidence="1" id="KW-0067">ATP-binding</keyword>
<keyword evidence="5" id="KW-1185">Reference proteome</keyword>
<gene>
    <name evidence="4" type="ORF">B0H65DRAFT_552766</name>
</gene>
<dbReference type="Pfam" id="PF00271">
    <property type="entry name" value="Helicase_C"/>
    <property type="match status" value="1"/>
</dbReference>